<dbReference type="PANTHER" id="PTHR24350">
    <property type="entry name" value="SERINE/THREONINE-PROTEIN KINASE IAL-RELATED"/>
    <property type="match status" value="1"/>
</dbReference>
<dbReference type="InterPro" id="IPR000719">
    <property type="entry name" value="Prot_kinase_dom"/>
</dbReference>
<gene>
    <name evidence="9" type="ORF">PFR002_LOCUS4517</name>
</gene>
<evidence type="ECO:0000256" key="2">
    <source>
        <dbReference type="ARBA" id="ARBA00022679"/>
    </source>
</evidence>
<reference evidence="9" key="1">
    <citation type="submission" date="2022-12" db="EMBL/GenBank/DDBJ databases">
        <authorList>
            <person name="Webb A."/>
        </authorList>
    </citation>
    <scope>NUCLEOTIDE SEQUENCE</scope>
    <source>
        <strain evidence="9">Pf2</strain>
    </source>
</reference>
<evidence type="ECO:0000256" key="7">
    <source>
        <dbReference type="SAM" id="SignalP"/>
    </source>
</evidence>
<evidence type="ECO:0000256" key="5">
    <source>
        <dbReference type="ARBA" id="ARBA00022840"/>
    </source>
</evidence>
<dbReference type="AlphaFoldDB" id="A0AAV0TKT9"/>
<dbReference type="InterPro" id="IPR030616">
    <property type="entry name" value="Aur-like"/>
</dbReference>
<dbReference type="GO" id="GO:0004674">
    <property type="term" value="F:protein serine/threonine kinase activity"/>
    <property type="evidence" value="ECO:0007669"/>
    <property type="project" value="UniProtKB-KW"/>
</dbReference>
<dbReference type="Proteomes" id="UP001159659">
    <property type="component" value="Unassembled WGS sequence"/>
</dbReference>
<evidence type="ECO:0000256" key="4">
    <source>
        <dbReference type="ARBA" id="ARBA00022777"/>
    </source>
</evidence>
<sequence length="529" mass="59753">MWWFGWCAGCSCHLSDVTSTSNWVDLRPLSTTSALPLSSPRTIPHPGFYTARHRVTHELVALKVLDRRLLRQRATRRRLRQEVRVLQLARDHENLLQLYEVKAVGRRVELAFELARGGEVLQKLHSERDASNVLQQAARGLQFLHERGVIHGEVRPEHLLFSDDEPDARVLLTTFGRAGPWRFLTLRCRPKTKGFLWNDVHHIRFLPPFLLRRKNRRHWKDSVDMHDDGRSLVANWEEAQQIDIWALGVTLYVMLCGSFPFSSIDERDDTVVDIERRMLQDRLTFPVDGGLLSRAARDLLHRLLAKILNASISINDVVAHPWLNGAVAPAVTWSDDILAQHSVFRTRYAEEVTAAAHRPSVSTSQVLNVHNEVTNAPASEVGKLTGCDGAQSIGDGGGVMLKGDTFEVEVEEEEARPSFMSTHGTQLLLDDEAQQERPSAECYMRLASDEMEGQNMHTNSDVEDVVADAEINNVRDAILGSRSTGDTNTAAYDGKPISRQKSFDKIWQVLLHQRRFFSKSLSSGSSIDR</sequence>
<dbReference type="GO" id="GO:0005524">
    <property type="term" value="F:ATP binding"/>
    <property type="evidence" value="ECO:0007669"/>
    <property type="project" value="UniProtKB-KW"/>
</dbReference>
<keyword evidence="1" id="KW-0723">Serine/threonine-protein kinase</keyword>
<organism evidence="9 10">
    <name type="scientific">Peronospora farinosa</name>
    <dbReference type="NCBI Taxonomy" id="134698"/>
    <lineage>
        <taxon>Eukaryota</taxon>
        <taxon>Sar</taxon>
        <taxon>Stramenopiles</taxon>
        <taxon>Oomycota</taxon>
        <taxon>Peronosporomycetes</taxon>
        <taxon>Peronosporales</taxon>
        <taxon>Peronosporaceae</taxon>
        <taxon>Peronospora</taxon>
    </lineage>
</organism>
<evidence type="ECO:0000313" key="10">
    <source>
        <dbReference type="Proteomes" id="UP001159659"/>
    </source>
</evidence>
<name>A0AAV0TKT9_9STRA</name>
<keyword evidence="4" id="KW-0418">Kinase</keyword>
<dbReference type="Pfam" id="PF00069">
    <property type="entry name" value="Pkinase"/>
    <property type="match status" value="2"/>
</dbReference>
<feature type="binding site" evidence="6">
    <location>
        <begin position="113"/>
        <end position="115"/>
    </location>
    <ligand>
        <name>ATP</name>
        <dbReference type="ChEBI" id="CHEBI:30616"/>
    </ligand>
</feature>
<feature type="binding site" evidence="6">
    <location>
        <position position="63"/>
    </location>
    <ligand>
        <name>ATP</name>
        <dbReference type="ChEBI" id="CHEBI:30616"/>
    </ligand>
</feature>
<dbReference type="PROSITE" id="PS50011">
    <property type="entry name" value="PROTEIN_KINASE_DOM"/>
    <property type="match status" value="1"/>
</dbReference>
<evidence type="ECO:0000259" key="8">
    <source>
        <dbReference type="PROSITE" id="PS50011"/>
    </source>
</evidence>
<keyword evidence="7" id="KW-0732">Signal</keyword>
<feature type="chain" id="PRO_5043874848" description="Protein kinase domain-containing protein" evidence="7">
    <location>
        <begin position="20"/>
        <end position="529"/>
    </location>
</feature>
<evidence type="ECO:0000256" key="1">
    <source>
        <dbReference type="ARBA" id="ARBA00022527"/>
    </source>
</evidence>
<keyword evidence="3 6" id="KW-0547">Nucleotide-binding</keyword>
<dbReference type="EMBL" id="CANTFK010000670">
    <property type="protein sequence ID" value="CAI5722786.1"/>
    <property type="molecule type" value="Genomic_DNA"/>
</dbReference>
<dbReference type="InterPro" id="IPR011009">
    <property type="entry name" value="Kinase-like_dom_sf"/>
</dbReference>
<keyword evidence="5 6" id="KW-0067">ATP-binding</keyword>
<accession>A0AAV0TKT9</accession>
<feature type="signal peptide" evidence="7">
    <location>
        <begin position="1"/>
        <end position="19"/>
    </location>
</feature>
<dbReference type="Gene3D" id="3.30.200.20">
    <property type="entry name" value="Phosphorylase Kinase, domain 1"/>
    <property type="match status" value="1"/>
</dbReference>
<feature type="domain" description="Protein kinase" evidence="8">
    <location>
        <begin position="37"/>
        <end position="323"/>
    </location>
</feature>
<protein>
    <recommendedName>
        <fullName evidence="8">Protein kinase domain-containing protein</fullName>
    </recommendedName>
</protein>
<comment type="caution">
    <text evidence="9">The sequence shown here is derived from an EMBL/GenBank/DDBJ whole genome shotgun (WGS) entry which is preliminary data.</text>
</comment>
<evidence type="ECO:0000256" key="6">
    <source>
        <dbReference type="PIRSR" id="PIRSR630616-2"/>
    </source>
</evidence>
<keyword evidence="2" id="KW-0808">Transferase</keyword>
<evidence type="ECO:0000256" key="3">
    <source>
        <dbReference type="ARBA" id="ARBA00022741"/>
    </source>
</evidence>
<dbReference type="Gene3D" id="1.10.510.10">
    <property type="entry name" value="Transferase(Phosphotransferase) domain 1"/>
    <property type="match status" value="1"/>
</dbReference>
<dbReference type="SUPFAM" id="SSF56112">
    <property type="entry name" value="Protein kinase-like (PK-like)"/>
    <property type="match status" value="1"/>
</dbReference>
<dbReference type="SMART" id="SM00220">
    <property type="entry name" value="S_TKc"/>
    <property type="match status" value="1"/>
</dbReference>
<evidence type="ECO:0000313" key="9">
    <source>
        <dbReference type="EMBL" id="CAI5722786.1"/>
    </source>
</evidence>
<proteinExistence type="predicted"/>